<dbReference type="InterPro" id="IPR036249">
    <property type="entry name" value="Thioredoxin-like_sf"/>
</dbReference>
<accession>A0A1W1ZTK8</accession>
<sequence length="160" mass="18444">MSEQSNSVHQFKVRFINGAEKNLSEYKNKVLLIVNIASGCGFAPQLKELQELREQIGHEEFEVLGFPSNDFGRQEPLEGAAIGSFCEVNYGAQFPVFEKIMVRGEHAHPLFKFLNKTSTPRWNFHKYLINKDGEVVDYFFPFTKPLSSKVKKKIQRLINF</sequence>
<evidence type="ECO:0000313" key="6">
    <source>
        <dbReference type="EMBL" id="SMC51706.1"/>
    </source>
</evidence>
<evidence type="ECO:0000256" key="1">
    <source>
        <dbReference type="ARBA" id="ARBA00006926"/>
    </source>
</evidence>
<gene>
    <name evidence="6" type="ORF">SAMN04488101_10141</name>
</gene>
<dbReference type="OrthoDB" id="9789406at2"/>
<dbReference type="GO" id="GO:0004601">
    <property type="term" value="F:peroxidase activity"/>
    <property type="evidence" value="ECO:0007669"/>
    <property type="project" value="UniProtKB-KW"/>
</dbReference>
<dbReference type="InterPro" id="IPR000889">
    <property type="entry name" value="Glutathione_peroxidase"/>
</dbReference>
<protein>
    <recommendedName>
        <fullName evidence="5">Glutathione peroxidase</fullName>
    </recommendedName>
</protein>
<evidence type="ECO:0000256" key="3">
    <source>
        <dbReference type="ARBA" id="ARBA00023002"/>
    </source>
</evidence>
<dbReference type="PRINTS" id="PR01011">
    <property type="entry name" value="GLUTPROXDASE"/>
</dbReference>
<dbReference type="AlphaFoldDB" id="A0A1W1ZTK8"/>
<dbReference type="PROSITE" id="PS51355">
    <property type="entry name" value="GLUTATHIONE_PEROXID_3"/>
    <property type="match status" value="1"/>
</dbReference>
<dbReference type="GO" id="GO:0006979">
    <property type="term" value="P:response to oxidative stress"/>
    <property type="evidence" value="ECO:0007669"/>
    <property type="project" value="InterPro"/>
</dbReference>
<evidence type="ECO:0000313" key="7">
    <source>
        <dbReference type="Proteomes" id="UP000192678"/>
    </source>
</evidence>
<reference evidence="6 7" key="1">
    <citation type="submission" date="2017-04" db="EMBL/GenBank/DDBJ databases">
        <authorList>
            <person name="Afonso C.L."/>
            <person name="Miller P.J."/>
            <person name="Scott M.A."/>
            <person name="Spackman E."/>
            <person name="Goraichik I."/>
            <person name="Dimitrov K.M."/>
            <person name="Suarez D.L."/>
            <person name="Swayne D.E."/>
        </authorList>
    </citation>
    <scope>NUCLEOTIDE SEQUENCE [LARGE SCALE GENOMIC DNA]</scope>
    <source>
        <strain evidence="6 7">DSM 19625</strain>
    </source>
</reference>
<organism evidence="6 7">
    <name type="scientific">Pedobacter nyackensis</name>
    <dbReference type="NCBI Taxonomy" id="475255"/>
    <lineage>
        <taxon>Bacteria</taxon>
        <taxon>Pseudomonadati</taxon>
        <taxon>Bacteroidota</taxon>
        <taxon>Sphingobacteriia</taxon>
        <taxon>Sphingobacteriales</taxon>
        <taxon>Sphingobacteriaceae</taxon>
        <taxon>Pedobacter</taxon>
    </lineage>
</organism>
<dbReference type="Gene3D" id="3.40.30.10">
    <property type="entry name" value="Glutaredoxin"/>
    <property type="match status" value="1"/>
</dbReference>
<dbReference type="Proteomes" id="UP000192678">
    <property type="component" value="Unassembled WGS sequence"/>
</dbReference>
<dbReference type="SUPFAM" id="SSF52833">
    <property type="entry name" value="Thioredoxin-like"/>
    <property type="match status" value="1"/>
</dbReference>
<keyword evidence="2 5" id="KW-0575">Peroxidase</keyword>
<dbReference type="RefSeq" id="WP_084286655.1">
    <property type="nucleotide sequence ID" value="NZ_FWYB01000001.1"/>
</dbReference>
<dbReference type="STRING" id="475255.SAMN04488101_10141"/>
<dbReference type="Pfam" id="PF00255">
    <property type="entry name" value="GSHPx"/>
    <property type="match status" value="1"/>
</dbReference>
<dbReference type="CDD" id="cd00340">
    <property type="entry name" value="GSH_Peroxidase"/>
    <property type="match status" value="1"/>
</dbReference>
<keyword evidence="3 5" id="KW-0560">Oxidoreductase</keyword>
<evidence type="ECO:0000256" key="4">
    <source>
        <dbReference type="PIRSR" id="PIRSR000303-1"/>
    </source>
</evidence>
<proteinExistence type="inferred from homology"/>
<evidence type="ECO:0000256" key="2">
    <source>
        <dbReference type="ARBA" id="ARBA00022559"/>
    </source>
</evidence>
<dbReference type="PIRSF" id="PIRSF000303">
    <property type="entry name" value="Glutathion_perox"/>
    <property type="match status" value="1"/>
</dbReference>
<keyword evidence="7" id="KW-1185">Reference proteome</keyword>
<dbReference type="PANTHER" id="PTHR11592:SF78">
    <property type="entry name" value="GLUTATHIONE PEROXIDASE"/>
    <property type="match status" value="1"/>
</dbReference>
<dbReference type="EMBL" id="FWYB01000001">
    <property type="protein sequence ID" value="SMC51706.1"/>
    <property type="molecule type" value="Genomic_DNA"/>
</dbReference>
<comment type="similarity">
    <text evidence="1 5">Belongs to the glutathione peroxidase family.</text>
</comment>
<dbReference type="PANTHER" id="PTHR11592">
    <property type="entry name" value="GLUTATHIONE PEROXIDASE"/>
    <property type="match status" value="1"/>
</dbReference>
<evidence type="ECO:0000256" key="5">
    <source>
        <dbReference type="RuleBase" id="RU000499"/>
    </source>
</evidence>
<feature type="active site" evidence="4">
    <location>
        <position position="40"/>
    </location>
</feature>
<name>A0A1W1ZTK8_9SPHI</name>